<feature type="region of interest" description="Disordered" evidence="1">
    <location>
        <begin position="66"/>
        <end position="93"/>
    </location>
</feature>
<dbReference type="AlphaFoldDB" id="A0ABD2ZMR8"/>
<accession>A0ABD2ZMR8</accession>
<organism evidence="2 3">
    <name type="scientific">Cinchona calisaya</name>
    <dbReference type="NCBI Taxonomy" id="153742"/>
    <lineage>
        <taxon>Eukaryota</taxon>
        <taxon>Viridiplantae</taxon>
        <taxon>Streptophyta</taxon>
        <taxon>Embryophyta</taxon>
        <taxon>Tracheophyta</taxon>
        <taxon>Spermatophyta</taxon>
        <taxon>Magnoliopsida</taxon>
        <taxon>eudicotyledons</taxon>
        <taxon>Gunneridae</taxon>
        <taxon>Pentapetalae</taxon>
        <taxon>asterids</taxon>
        <taxon>lamiids</taxon>
        <taxon>Gentianales</taxon>
        <taxon>Rubiaceae</taxon>
        <taxon>Cinchonoideae</taxon>
        <taxon>Cinchoneae</taxon>
        <taxon>Cinchona</taxon>
    </lineage>
</organism>
<evidence type="ECO:0000313" key="3">
    <source>
        <dbReference type="Proteomes" id="UP001630127"/>
    </source>
</evidence>
<feature type="compositionally biased region" description="Basic and acidic residues" evidence="1">
    <location>
        <begin position="77"/>
        <end position="89"/>
    </location>
</feature>
<evidence type="ECO:0000256" key="1">
    <source>
        <dbReference type="SAM" id="MobiDB-lite"/>
    </source>
</evidence>
<sequence length="151" mass="16762">MAEELEEIIQWLSPSSKEIDGATLGIDDVQEVISDCQKSLIGKVNGEKKKKKKSELCGCKKFLQPGHSEKNCTQNGRGEEKKAEPHYAGDKSSLIGEKLHVHNELFEMKPEGLKSTTEEDQQALRICDGESAVGVKLQPSSVPYFLTFECH</sequence>
<name>A0ABD2ZMR8_9GENT</name>
<keyword evidence="3" id="KW-1185">Reference proteome</keyword>
<reference evidence="2 3" key="1">
    <citation type="submission" date="2024-11" db="EMBL/GenBank/DDBJ databases">
        <title>A near-complete genome assembly of Cinchona calisaya.</title>
        <authorList>
            <person name="Lian D.C."/>
            <person name="Zhao X.W."/>
            <person name="Wei L."/>
        </authorList>
    </citation>
    <scope>NUCLEOTIDE SEQUENCE [LARGE SCALE GENOMIC DNA]</scope>
    <source>
        <tissue evidence="2">Nenye</tissue>
    </source>
</reference>
<gene>
    <name evidence="2" type="ORF">ACH5RR_017876</name>
</gene>
<protein>
    <submittedName>
        <fullName evidence="2">Uncharacterized protein</fullName>
    </submittedName>
</protein>
<evidence type="ECO:0000313" key="2">
    <source>
        <dbReference type="EMBL" id="KAL3519727.1"/>
    </source>
</evidence>
<dbReference type="Proteomes" id="UP001630127">
    <property type="component" value="Unassembled WGS sequence"/>
</dbReference>
<dbReference type="EMBL" id="JBJUIK010000008">
    <property type="protein sequence ID" value="KAL3519727.1"/>
    <property type="molecule type" value="Genomic_DNA"/>
</dbReference>
<proteinExistence type="predicted"/>
<comment type="caution">
    <text evidence="2">The sequence shown here is derived from an EMBL/GenBank/DDBJ whole genome shotgun (WGS) entry which is preliminary data.</text>
</comment>